<feature type="region of interest" description="Disordered" evidence="1">
    <location>
        <begin position="81"/>
        <end position="118"/>
    </location>
</feature>
<dbReference type="AlphaFoldDB" id="A0A4R7G7C6"/>
<keyword evidence="2" id="KW-0812">Transmembrane</keyword>
<organism evidence="3 4">
    <name type="scientific">Nesterenkonia aurantiaca</name>
    <dbReference type="NCBI Taxonomy" id="1436010"/>
    <lineage>
        <taxon>Bacteria</taxon>
        <taxon>Bacillati</taxon>
        <taxon>Actinomycetota</taxon>
        <taxon>Actinomycetes</taxon>
        <taxon>Micrococcales</taxon>
        <taxon>Micrococcaceae</taxon>
        <taxon>Nesterenkonia</taxon>
    </lineage>
</organism>
<evidence type="ECO:0000256" key="2">
    <source>
        <dbReference type="SAM" id="Phobius"/>
    </source>
</evidence>
<feature type="transmembrane region" description="Helical" evidence="2">
    <location>
        <begin position="23"/>
        <end position="44"/>
    </location>
</feature>
<keyword evidence="2" id="KW-1133">Transmembrane helix</keyword>
<sequence>MLLVKSSTIVGLNPVINSSWIDIAWWGIPIAYATALLWAAVELVRNQSLDLAPKIAFAFLMVLAPFIGSVLTILLVRTHARPSARGQTEGTAPTEDPTLARVTQDRGTRTARPVRTDR</sequence>
<reference evidence="3 4" key="1">
    <citation type="submission" date="2019-03" db="EMBL/GenBank/DDBJ databases">
        <title>Genomic Encyclopedia of Type Strains, Phase III (KMG-III): the genomes of soil and plant-associated and newly described type strains.</title>
        <authorList>
            <person name="Whitman W."/>
        </authorList>
    </citation>
    <scope>NUCLEOTIDE SEQUENCE [LARGE SCALE GENOMIC DNA]</scope>
    <source>
        <strain evidence="3 4">DSM 27373</strain>
    </source>
</reference>
<gene>
    <name evidence="3" type="ORF">EV640_101153</name>
</gene>
<evidence type="ECO:0000313" key="4">
    <source>
        <dbReference type="Proteomes" id="UP000294506"/>
    </source>
</evidence>
<protein>
    <submittedName>
        <fullName evidence="3">Uncharacterized protein</fullName>
    </submittedName>
</protein>
<feature type="transmembrane region" description="Helical" evidence="2">
    <location>
        <begin position="56"/>
        <end position="76"/>
    </location>
</feature>
<feature type="compositionally biased region" description="Basic and acidic residues" evidence="1">
    <location>
        <begin position="103"/>
        <end position="118"/>
    </location>
</feature>
<proteinExistence type="predicted"/>
<accession>A0A4R7G7C6</accession>
<dbReference type="Proteomes" id="UP000294506">
    <property type="component" value="Unassembled WGS sequence"/>
</dbReference>
<evidence type="ECO:0000256" key="1">
    <source>
        <dbReference type="SAM" id="MobiDB-lite"/>
    </source>
</evidence>
<keyword evidence="4" id="KW-1185">Reference proteome</keyword>
<evidence type="ECO:0000313" key="3">
    <source>
        <dbReference type="EMBL" id="TDS87370.1"/>
    </source>
</evidence>
<name>A0A4R7G7C6_9MICC</name>
<dbReference type="EMBL" id="SOAN01000001">
    <property type="protein sequence ID" value="TDS87370.1"/>
    <property type="molecule type" value="Genomic_DNA"/>
</dbReference>
<comment type="caution">
    <text evidence="3">The sequence shown here is derived from an EMBL/GenBank/DDBJ whole genome shotgun (WGS) entry which is preliminary data.</text>
</comment>
<keyword evidence="2" id="KW-0472">Membrane</keyword>